<protein>
    <submittedName>
        <fullName evidence="1">Uncharacterized protein</fullName>
    </submittedName>
</protein>
<keyword evidence="2" id="KW-1185">Reference proteome</keyword>
<proteinExistence type="predicted"/>
<dbReference type="RefSeq" id="WP_352065721.1">
    <property type="nucleotide sequence ID" value="NZ_JBEOYA010000058.1"/>
</dbReference>
<sequence length="96" mass="11000">MTAPAPAAVYGRAHLDDLTLRRARRALHSARYWWQEAAAPLTYYRPSQCRQWARQALTDAARLRRQLTALRALPGRNVSHEQWAQITTRAADPHQA</sequence>
<gene>
    <name evidence="1" type="ORF">ABT272_39145</name>
</gene>
<dbReference type="Proteomes" id="UP001470023">
    <property type="component" value="Unassembled WGS sequence"/>
</dbReference>
<dbReference type="EMBL" id="JBEPAZ010000066">
    <property type="protein sequence ID" value="MER6433688.1"/>
    <property type="molecule type" value="Genomic_DNA"/>
</dbReference>
<evidence type="ECO:0000313" key="1">
    <source>
        <dbReference type="EMBL" id="MER6433688.1"/>
    </source>
</evidence>
<accession>A0ABV1UIX5</accession>
<organism evidence="1 2">
    <name type="scientific">Streptomyces sp. 900105245</name>
    <dbReference type="NCBI Taxonomy" id="3154379"/>
    <lineage>
        <taxon>Bacteria</taxon>
        <taxon>Bacillati</taxon>
        <taxon>Actinomycetota</taxon>
        <taxon>Actinomycetes</taxon>
        <taxon>Kitasatosporales</taxon>
        <taxon>Streptomycetaceae</taxon>
        <taxon>Streptomyces</taxon>
    </lineage>
</organism>
<reference evidence="1 2" key="1">
    <citation type="submission" date="2024-06" db="EMBL/GenBank/DDBJ databases">
        <title>The Natural Products Discovery Center: Release of the First 8490 Sequenced Strains for Exploring Actinobacteria Biosynthetic Diversity.</title>
        <authorList>
            <person name="Kalkreuter E."/>
            <person name="Kautsar S.A."/>
            <person name="Yang D."/>
            <person name="Bader C.D."/>
            <person name="Teijaro C.N."/>
            <person name="Fluegel L."/>
            <person name="Davis C.M."/>
            <person name="Simpson J.R."/>
            <person name="Lauterbach L."/>
            <person name="Steele A.D."/>
            <person name="Gui C."/>
            <person name="Meng S."/>
            <person name="Li G."/>
            <person name="Viehrig K."/>
            <person name="Ye F."/>
            <person name="Su P."/>
            <person name="Kiefer A.F."/>
            <person name="Nichols A."/>
            <person name="Cepeda A.J."/>
            <person name="Yan W."/>
            <person name="Fan B."/>
            <person name="Jiang Y."/>
            <person name="Adhikari A."/>
            <person name="Zheng C.-J."/>
            <person name="Schuster L."/>
            <person name="Cowan T.M."/>
            <person name="Smanski M.J."/>
            <person name="Chevrette M.G."/>
            <person name="De Carvalho L.P.S."/>
            <person name="Shen B."/>
        </authorList>
    </citation>
    <scope>NUCLEOTIDE SEQUENCE [LARGE SCALE GENOMIC DNA]</scope>
    <source>
        <strain evidence="1 2">NPDC001166</strain>
    </source>
</reference>
<evidence type="ECO:0000313" key="2">
    <source>
        <dbReference type="Proteomes" id="UP001470023"/>
    </source>
</evidence>
<name>A0ABV1UIX5_9ACTN</name>
<comment type="caution">
    <text evidence="1">The sequence shown here is derived from an EMBL/GenBank/DDBJ whole genome shotgun (WGS) entry which is preliminary data.</text>
</comment>